<evidence type="ECO:0000256" key="1">
    <source>
        <dbReference type="SAM" id="Phobius"/>
    </source>
</evidence>
<evidence type="ECO:0000313" key="3">
    <source>
        <dbReference type="Proteomes" id="UP001233836"/>
    </source>
</evidence>
<protein>
    <submittedName>
        <fullName evidence="2">Uncharacterized protein</fullName>
    </submittedName>
</protein>
<keyword evidence="1" id="KW-0812">Transmembrane</keyword>
<name>A0ABT9WE33_9BACL</name>
<evidence type="ECO:0000313" key="2">
    <source>
        <dbReference type="EMBL" id="MDQ0171481.1"/>
    </source>
</evidence>
<accession>A0ABT9WE33</accession>
<dbReference type="EMBL" id="JAUSTI010000007">
    <property type="protein sequence ID" value="MDQ0171481.1"/>
    <property type="molecule type" value="Genomic_DNA"/>
</dbReference>
<keyword evidence="1" id="KW-1133">Transmembrane helix</keyword>
<dbReference type="RefSeq" id="WP_307216851.1">
    <property type="nucleotide sequence ID" value="NZ_JAUSTI010000007.1"/>
</dbReference>
<keyword evidence="3" id="KW-1185">Reference proteome</keyword>
<gene>
    <name evidence="2" type="ORF">J2T19_002943</name>
</gene>
<proteinExistence type="predicted"/>
<dbReference type="Proteomes" id="UP001233836">
    <property type="component" value="Unassembled WGS sequence"/>
</dbReference>
<organism evidence="2 3">
    <name type="scientific">Paenibacillus tundrae</name>
    <dbReference type="NCBI Taxonomy" id="528187"/>
    <lineage>
        <taxon>Bacteria</taxon>
        <taxon>Bacillati</taxon>
        <taxon>Bacillota</taxon>
        <taxon>Bacilli</taxon>
        <taxon>Bacillales</taxon>
        <taxon>Paenibacillaceae</taxon>
        <taxon>Paenibacillus</taxon>
    </lineage>
</organism>
<keyword evidence="1" id="KW-0472">Membrane</keyword>
<feature type="transmembrane region" description="Helical" evidence="1">
    <location>
        <begin position="21"/>
        <end position="41"/>
    </location>
</feature>
<sequence>MLNFFSKLYSEYLVIPRAIRLVILWGWVILFIVTGIQLGWFRIG</sequence>
<reference evidence="2 3" key="1">
    <citation type="submission" date="2023-07" db="EMBL/GenBank/DDBJ databases">
        <title>Sorghum-associated microbial communities from plants grown in Nebraska, USA.</title>
        <authorList>
            <person name="Schachtman D."/>
        </authorList>
    </citation>
    <scope>NUCLEOTIDE SEQUENCE [LARGE SCALE GENOMIC DNA]</scope>
    <source>
        <strain evidence="2 3">DS1314</strain>
    </source>
</reference>
<comment type="caution">
    <text evidence="2">The sequence shown here is derived from an EMBL/GenBank/DDBJ whole genome shotgun (WGS) entry which is preliminary data.</text>
</comment>